<dbReference type="PANTHER" id="PTHR46023">
    <property type="entry name" value="LIPASE CLASS 3 PROTEIN-LIKE"/>
    <property type="match status" value="1"/>
</dbReference>
<name>A0A0L9T742_PHAAN</name>
<gene>
    <name evidence="2" type="ORF">LR48_Vigan233s003300</name>
</gene>
<dbReference type="STRING" id="3914.A0A0L9T742"/>
<proteinExistence type="predicted"/>
<reference evidence="3" key="1">
    <citation type="journal article" date="2015" name="Proc. Natl. Acad. Sci. U.S.A.">
        <title>Genome sequencing of adzuki bean (Vigna angularis) provides insight into high starch and low fat accumulation and domestication.</title>
        <authorList>
            <person name="Yang K."/>
            <person name="Tian Z."/>
            <person name="Chen C."/>
            <person name="Luo L."/>
            <person name="Zhao B."/>
            <person name="Wang Z."/>
            <person name="Yu L."/>
            <person name="Li Y."/>
            <person name="Sun Y."/>
            <person name="Li W."/>
            <person name="Chen Y."/>
            <person name="Li Y."/>
            <person name="Zhang Y."/>
            <person name="Ai D."/>
            <person name="Zhao J."/>
            <person name="Shang C."/>
            <person name="Ma Y."/>
            <person name="Wu B."/>
            <person name="Wang M."/>
            <person name="Gao L."/>
            <person name="Sun D."/>
            <person name="Zhang P."/>
            <person name="Guo F."/>
            <person name="Wang W."/>
            <person name="Li Y."/>
            <person name="Wang J."/>
            <person name="Varshney R.K."/>
            <person name="Wang J."/>
            <person name="Ling H.Q."/>
            <person name="Wan P."/>
        </authorList>
    </citation>
    <scope>NUCLEOTIDE SEQUENCE</scope>
    <source>
        <strain evidence="3">cv. Jingnong 6</strain>
    </source>
</reference>
<feature type="region of interest" description="Disordered" evidence="1">
    <location>
        <begin position="178"/>
        <end position="228"/>
    </location>
</feature>
<evidence type="ECO:0000313" key="2">
    <source>
        <dbReference type="EMBL" id="KOM26166.1"/>
    </source>
</evidence>
<dbReference type="AlphaFoldDB" id="A0A0L9T742"/>
<dbReference type="EMBL" id="KQ258307">
    <property type="protein sequence ID" value="KOM26166.1"/>
    <property type="molecule type" value="Genomic_DNA"/>
</dbReference>
<organism evidence="2 3">
    <name type="scientific">Phaseolus angularis</name>
    <name type="common">Azuki bean</name>
    <name type="synonym">Vigna angularis</name>
    <dbReference type="NCBI Taxonomy" id="3914"/>
    <lineage>
        <taxon>Eukaryota</taxon>
        <taxon>Viridiplantae</taxon>
        <taxon>Streptophyta</taxon>
        <taxon>Embryophyta</taxon>
        <taxon>Tracheophyta</taxon>
        <taxon>Spermatophyta</taxon>
        <taxon>Magnoliopsida</taxon>
        <taxon>eudicotyledons</taxon>
        <taxon>Gunneridae</taxon>
        <taxon>Pentapetalae</taxon>
        <taxon>rosids</taxon>
        <taxon>fabids</taxon>
        <taxon>Fabales</taxon>
        <taxon>Fabaceae</taxon>
        <taxon>Papilionoideae</taxon>
        <taxon>50 kb inversion clade</taxon>
        <taxon>NPAAA clade</taxon>
        <taxon>indigoferoid/millettioid clade</taxon>
        <taxon>Phaseoleae</taxon>
        <taxon>Vigna</taxon>
    </lineage>
</organism>
<dbReference type="Gramene" id="KOM26166">
    <property type="protein sequence ID" value="KOM26166"/>
    <property type="gene ID" value="LR48_Vigan233s003300"/>
</dbReference>
<dbReference type="PANTHER" id="PTHR46023:SF6">
    <property type="entry name" value="LIPASE CLASS 3 FAMILY PROTEIN"/>
    <property type="match status" value="1"/>
</dbReference>
<protein>
    <submittedName>
        <fullName evidence="2">Uncharacterized protein</fullName>
    </submittedName>
</protein>
<feature type="region of interest" description="Disordered" evidence="1">
    <location>
        <begin position="96"/>
        <end position="152"/>
    </location>
</feature>
<dbReference type="Proteomes" id="UP000053144">
    <property type="component" value="Unassembled WGS sequence"/>
</dbReference>
<evidence type="ECO:0000313" key="3">
    <source>
        <dbReference type="Proteomes" id="UP000053144"/>
    </source>
</evidence>
<feature type="compositionally biased region" description="Basic and acidic residues" evidence="1">
    <location>
        <begin position="186"/>
        <end position="207"/>
    </location>
</feature>
<accession>A0A0L9T742</accession>
<feature type="compositionally biased region" description="Acidic residues" evidence="1">
    <location>
        <begin position="140"/>
        <end position="152"/>
    </location>
</feature>
<sequence>MSMEMAEFGKPFITSIVNSDDLVPTLSASSVHDFIHEVRIKRKKLITSAYNAIGSRVPFAKAIADRAVSRGTEVVMSSKQRTRSLISWTRREKTAALTSSKSANMAEASEPLDKSYEASEELIISEFTSDEDDGSKSTSEESDNDGVDEEEEQISFATHNTANDEMNQYLKELQLEEQGDNPKINGGKEKQAARKKGITEAEMKNEATSEAGSTEATSEKPAKHHLYPSGRILHLVPVPSSENSDDADEKRVVLYETPREMYGKLRLSIRMTVTHCLLSSFALRNLPRAFALR</sequence>
<evidence type="ECO:0000256" key="1">
    <source>
        <dbReference type="SAM" id="MobiDB-lite"/>
    </source>
</evidence>